<feature type="compositionally biased region" description="Basic residues" evidence="1">
    <location>
        <begin position="84"/>
        <end position="94"/>
    </location>
</feature>
<feature type="compositionally biased region" description="Polar residues" evidence="1">
    <location>
        <begin position="66"/>
        <end position="83"/>
    </location>
</feature>
<evidence type="ECO:0000313" key="2">
    <source>
        <dbReference type="EMBL" id="PDP43513.1"/>
    </source>
</evidence>
<dbReference type="Proteomes" id="UP000219259">
    <property type="component" value="Unassembled WGS sequence"/>
</dbReference>
<accession>A0A2A6E7R6</accession>
<evidence type="ECO:0000313" key="3">
    <source>
        <dbReference type="Proteomes" id="UP000219259"/>
    </source>
</evidence>
<dbReference type="AlphaFoldDB" id="A0A2A6E7R6"/>
<proteinExistence type="predicted"/>
<organism evidence="2 3">
    <name type="scientific">Tannerella forsythia</name>
    <name type="common">Bacteroides forsythus</name>
    <dbReference type="NCBI Taxonomy" id="28112"/>
    <lineage>
        <taxon>Bacteria</taxon>
        <taxon>Pseudomonadati</taxon>
        <taxon>Bacteroidota</taxon>
        <taxon>Bacteroidia</taxon>
        <taxon>Bacteroidales</taxon>
        <taxon>Tannerellaceae</taxon>
        <taxon>Tannerella</taxon>
    </lineage>
</organism>
<gene>
    <name evidence="2" type="ORF">CLI86_08030</name>
</gene>
<feature type="region of interest" description="Disordered" evidence="1">
    <location>
        <begin position="66"/>
        <end position="94"/>
    </location>
</feature>
<dbReference type="EMBL" id="NSLJ01000018">
    <property type="protein sequence ID" value="PDP43513.1"/>
    <property type="molecule type" value="Genomic_DNA"/>
</dbReference>
<sequence length="94" mass="10299">MRNPAGGRKEILRFALNDKLIVNCYAWYTVSERRGTSPQPPFKKGGKSEAKGGCYPFKGGMQCGQPSAFSIQPTTKQLNNSTIKHPKKAQGLKA</sequence>
<protein>
    <submittedName>
        <fullName evidence="2">Uncharacterized protein</fullName>
    </submittedName>
</protein>
<name>A0A2A6E7R6_TANFO</name>
<comment type="caution">
    <text evidence="2">The sequence shown here is derived from an EMBL/GenBank/DDBJ whole genome shotgun (WGS) entry which is preliminary data.</text>
</comment>
<evidence type="ECO:0000256" key="1">
    <source>
        <dbReference type="SAM" id="MobiDB-lite"/>
    </source>
</evidence>
<reference evidence="2 3" key="1">
    <citation type="submission" date="2017-09" db="EMBL/GenBank/DDBJ databases">
        <title>Phase variable restriction modification systems are present in the genome sequences of periodontal pathogens Prevotella intermedia, Tannerella forsythia and Porphyromonas gingivalis.</title>
        <authorList>
            <person name="Haigh R.D."/>
            <person name="Crawford L."/>
            <person name="Ralph J."/>
            <person name="Wanford J."/>
            <person name="Vartoukian S.R."/>
            <person name="Hijazib K."/>
            <person name="Wade W."/>
            <person name="Oggioni M.R."/>
        </authorList>
    </citation>
    <scope>NUCLEOTIDE SEQUENCE [LARGE SCALE GENOMIC DNA]</scope>
    <source>
        <strain evidence="2 3">WW11663</strain>
    </source>
</reference>